<feature type="transmembrane region" description="Helical" evidence="2">
    <location>
        <begin position="1162"/>
        <end position="1183"/>
    </location>
</feature>
<feature type="transmembrane region" description="Helical" evidence="2">
    <location>
        <begin position="1331"/>
        <end position="1349"/>
    </location>
</feature>
<feature type="transmembrane region" description="Helical" evidence="2">
    <location>
        <begin position="556"/>
        <end position="576"/>
    </location>
</feature>
<sequence length="1405" mass="142938">MDAYTPETEGAYRAGFDAGRLAGYREGHRAGFFEGHRAGWEQGLRDAGPGATAASVVAPASVPKAATAGPPPAQLPAPPPADSPTPRPAQHPAGPPGGGATVATAAPIAMPSSRGTVPQIMAGGPPVLGSASVRIAAEEDERRRRRRGIQNANLALYAASLLIIAAAALFLASGTAAPLRLAGLGALTMLFYGAGLIVHARVPRLRPAAVAFTGTGLALVPVVGLAVDVILVHSPAATWLVTSVVGFAAFAVAAVRLASRVLVYLSLTFVFSAAWSGASVLSGALAADFGALLAVGFLLGLAAVLRPRWIPPLILRPVTRLHPFIAPATFCAATLSAAHLDRWQYPALVAAMSGYFAVSVFIRGQVAVRRGSWWAARTTAMVAAGAAFAQAADAGLLGAGARALDAGAVAASVMSAVVLVVAGLLEMRLAAALGVSRRAIVAEQLTAIGVQLVIAATVIGEGLFHAGGPSDAAFVVTALAVFSAQFAAWWHGRAGEFAVVAAFAFAVLARGGETPAHFALLVGWMMLFWLTRAVLPATRSRDPRSGDRPAWTGAQLVAAARFASIVVAPAVVDVVLPLGMPGEDRTVVIVGVVAATASLELIATAIVGALGHAEFARAAMVSAMASVGGAASLLVGLERGLAADTVHGVVVALASLAAVAVSVGLFPAAELRHASARVRPGTGELAPPLLLFAMVGGALAGGRWVAADAALGVLCGVLAAGALRSAPRTRRWVYVWGARAAAILFVLALFHTLERDRWTFSVFGEPLTAWHLLAAALLVQLAVPLVTEVRALRRGSPFPWSLEDAAVLLVLAAGALVALRAAVAGGPGPAASALIVAMAAGAALTGMVLRRRPASLVAGPFALAASVSLAAGSIRLVEILLGLVAVYSAVMVYLAAGRMAKGAHLAAARVLPLVLAVLVAHDAAASPTAVSLVLAFGLVAQHGVRRLLSRTTSGLPFVEATYWSGLLAQLALPVAYAVTARGEAGGGRWVLIVESLLALASVLATVRAHPRAGYVGVSAGLLALVWLGPSVSFPSGQPLAAPVLSGAGLTLVLAVVGTAHAIGMRRREQRGARFPWPWTAGSAASAAVSAATGLAEKPWVLGVGLAACAVALLVASWAWAEVRGVAEGTFPVGVLAAVGAGVSIGHSVFAGEAAPWDVLLPMLVGGAVPAGVGILLRWAVIWARADAARLGIIVSLAAEPVRRWTLVASCALVLAAAARIAWEPPAVVVLPGLALAGGALVVPELRRSGRRLGAELGAVLLVAAIQRALFAGDDEASVFWLAQWYVVLGLVVALLRYYGRSRRGGRSWLAGSAALASLSALWLAFDARVDTAQQAWSLVVFAALVAVGVATTERRFTAWGAAGVVACVLWAARAYPYVLLGVLGLALLGAVVWWLVRSPRGTLLP</sequence>
<feature type="transmembrane region" description="Helical" evidence="2">
    <location>
        <begin position="705"/>
        <end position="723"/>
    </location>
</feature>
<feature type="transmembrane region" description="Helical" evidence="2">
    <location>
        <begin position="1099"/>
        <end position="1120"/>
    </location>
</feature>
<keyword evidence="2" id="KW-0472">Membrane</keyword>
<feature type="transmembrane region" description="Helical" evidence="2">
    <location>
        <begin position="404"/>
        <end position="425"/>
    </location>
</feature>
<feature type="transmembrane region" description="Helical" evidence="2">
    <location>
        <begin position="986"/>
        <end position="1006"/>
    </location>
</feature>
<keyword evidence="2" id="KW-1133">Transmembrane helix</keyword>
<protein>
    <recommendedName>
        <fullName evidence="5">DUF2157 domain-containing protein</fullName>
    </recommendedName>
</protein>
<accession>A0ABU5T1E9</accession>
<feature type="compositionally biased region" description="Pro residues" evidence="1">
    <location>
        <begin position="69"/>
        <end position="95"/>
    </location>
</feature>
<feature type="transmembrane region" description="Helical" evidence="2">
    <location>
        <begin position="618"/>
        <end position="637"/>
    </location>
</feature>
<feature type="transmembrane region" description="Helical" evidence="2">
    <location>
        <begin position="497"/>
        <end position="512"/>
    </location>
</feature>
<keyword evidence="4" id="KW-1185">Reference proteome</keyword>
<feature type="transmembrane region" description="Helical" evidence="2">
    <location>
        <begin position="1307"/>
        <end position="1325"/>
    </location>
</feature>
<feature type="transmembrane region" description="Helical" evidence="2">
    <location>
        <begin position="210"/>
        <end position="230"/>
    </location>
</feature>
<evidence type="ECO:0000256" key="2">
    <source>
        <dbReference type="SAM" id="Phobius"/>
    </source>
</evidence>
<gene>
    <name evidence="3" type="ORF">SPF06_01985</name>
</gene>
<feature type="transmembrane region" description="Helical" evidence="2">
    <location>
        <begin position="1013"/>
        <end position="1033"/>
    </location>
</feature>
<feature type="region of interest" description="Disordered" evidence="1">
    <location>
        <begin position="62"/>
        <end position="103"/>
    </location>
</feature>
<dbReference type="RefSeq" id="WP_323277240.1">
    <property type="nucleotide sequence ID" value="NZ_JAYGGQ010000001.1"/>
</dbReference>
<feature type="transmembrane region" description="Helical" evidence="2">
    <location>
        <begin position="1074"/>
        <end position="1093"/>
    </location>
</feature>
<feature type="transmembrane region" description="Helical" evidence="2">
    <location>
        <begin position="856"/>
        <end position="873"/>
    </location>
</feature>
<feature type="transmembrane region" description="Helical" evidence="2">
    <location>
        <begin position="1252"/>
        <end position="1270"/>
    </location>
</feature>
<feature type="transmembrane region" description="Helical" evidence="2">
    <location>
        <begin position="343"/>
        <end position="362"/>
    </location>
</feature>
<feature type="transmembrane region" description="Helical" evidence="2">
    <location>
        <begin position="649"/>
        <end position="669"/>
    </location>
</feature>
<feature type="transmembrane region" description="Helical" evidence="2">
    <location>
        <begin position="179"/>
        <end position="198"/>
    </location>
</feature>
<evidence type="ECO:0000313" key="3">
    <source>
        <dbReference type="EMBL" id="MEA5453483.1"/>
    </source>
</evidence>
<evidence type="ECO:0008006" key="5">
    <source>
        <dbReference type="Google" id="ProtNLM"/>
    </source>
</evidence>
<feature type="transmembrane region" description="Helical" evidence="2">
    <location>
        <begin position="588"/>
        <end position="611"/>
    </location>
</feature>
<organism evidence="3 4">
    <name type="scientific">Sinomonas terricola</name>
    <dbReference type="NCBI Taxonomy" id="3110330"/>
    <lineage>
        <taxon>Bacteria</taxon>
        <taxon>Bacillati</taxon>
        <taxon>Actinomycetota</taxon>
        <taxon>Actinomycetes</taxon>
        <taxon>Micrococcales</taxon>
        <taxon>Micrococcaceae</taxon>
        <taxon>Sinomonas</taxon>
    </lineage>
</organism>
<reference evidence="3 4" key="1">
    <citation type="submission" date="2023-12" db="EMBL/GenBank/DDBJ databases">
        <title>Sinomonas terricola sp. nov, isolated from litchi orchard soil in Guangdong, PR China.</title>
        <authorList>
            <person name="Jiaxin W."/>
            <person name="Yang Z."/>
            <person name="Honghui Z."/>
        </authorList>
    </citation>
    <scope>NUCLEOTIDE SEQUENCE [LARGE SCALE GENOMIC DNA]</scope>
    <source>
        <strain evidence="3 4">JGH33</strain>
    </source>
</reference>
<feature type="transmembrane region" description="Helical" evidence="2">
    <location>
        <begin position="284"/>
        <end position="305"/>
    </location>
</feature>
<feature type="transmembrane region" description="Helical" evidence="2">
    <location>
        <begin position="1228"/>
        <end position="1245"/>
    </location>
</feature>
<feature type="transmembrane region" description="Helical" evidence="2">
    <location>
        <begin position="770"/>
        <end position="792"/>
    </location>
</feature>
<feature type="transmembrane region" description="Helical" evidence="2">
    <location>
        <begin position="518"/>
        <end position="535"/>
    </location>
</feature>
<feature type="transmembrane region" description="Helical" evidence="2">
    <location>
        <begin position="1204"/>
        <end position="1222"/>
    </location>
</feature>
<feature type="transmembrane region" description="Helical" evidence="2">
    <location>
        <begin position="804"/>
        <end position="823"/>
    </location>
</feature>
<feature type="transmembrane region" description="Helical" evidence="2">
    <location>
        <begin position="732"/>
        <end position="750"/>
    </location>
</feature>
<feature type="transmembrane region" description="Helical" evidence="2">
    <location>
        <begin position="1132"/>
        <end position="1150"/>
    </location>
</feature>
<feature type="transmembrane region" description="Helical" evidence="2">
    <location>
        <begin position="261"/>
        <end position="278"/>
    </location>
</feature>
<proteinExistence type="predicted"/>
<feature type="transmembrane region" description="Helical" evidence="2">
    <location>
        <begin position="1276"/>
        <end position="1295"/>
    </location>
</feature>
<dbReference type="EMBL" id="JAYGGQ010000001">
    <property type="protein sequence ID" value="MEA5453483.1"/>
    <property type="molecule type" value="Genomic_DNA"/>
</dbReference>
<feature type="transmembrane region" description="Helical" evidence="2">
    <location>
        <begin position="1378"/>
        <end position="1396"/>
    </location>
</feature>
<evidence type="ECO:0000313" key="4">
    <source>
        <dbReference type="Proteomes" id="UP001304769"/>
    </source>
</evidence>
<feature type="transmembrane region" description="Helical" evidence="2">
    <location>
        <begin position="317"/>
        <end position="337"/>
    </location>
</feature>
<feature type="transmembrane region" description="Helical" evidence="2">
    <location>
        <begin position="152"/>
        <end position="173"/>
    </location>
</feature>
<feature type="transmembrane region" description="Helical" evidence="2">
    <location>
        <begin position="879"/>
        <end position="896"/>
    </location>
</feature>
<dbReference type="Proteomes" id="UP001304769">
    <property type="component" value="Unassembled WGS sequence"/>
</dbReference>
<feature type="transmembrane region" description="Helical" evidence="2">
    <location>
        <begin position="1039"/>
        <end position="1062"/>
    </location>
</feature>
<feature type="transmembrane region" description="Helical" evidence="2">
    <location>
        <begin position="236"/>
        <end position="254"/>
    </location>
</feature>
<comment type="caution">
    <text evidence="3">The sequence shown here is derived from an EMBL/GenBank/DDBJ whole genome shotgun (WGS) entry which is preliminary data.</text>
</comment>
<feature type="transmembrane region" description="Helical" evidence="2">
    <location>
        <begin position="445"/>
        <end position="466"/>
    </location>
</feature>
<keyword evidence="2" id="KW-0812">Transmembrane</keyword>
<feature type="transmembrane region" description="Helical" evidence="2">
    <location>
        <begin position="374"/>
        <end position="392"/>
    </location>
</feature>
<feature type="transmembrane region" description="Helical" evidence="2">
    <location>
        <begin position="903"/>
        <end position="923"/>
    </location>
</feature>
<name>A0ABU5T1E9_9MICC</name>
<evidence type="ECO:0000256" key="1">
    <source>
        <dbReference type="SAM" id="MobiDB-lite"/>
    </source>
</evidence>
<feature type="transmembrane region" description="Helical" evidence="2">
    <location>
        <begin position="829"/>
        <end position="849"/>
    </location>
</feature>